<evidence type="ECO:0000256" key="1">
    <source>
        <dbReference type="SAM" id="MobiDB-lite"/>
    </source>
</evidence>
<dbReference type="EMBL" id="JAABFR010001705">
    <property type="protein sequence ID" value="MBD4338769.1"/>
    <property type="molecule type" value="Genomic_DNA"/>
</dbReference>
<dbReference type="AlphaFoldDB" id="A0A0U5BTC9"/>
<gene>
    <name evidence="3" type="ORF">GUH15_22480</name>
    <name evidence="2" type="ORF">XAC3562_410041</name>
</gene>
<dbReference type="GeneID" id="66911261"/>
<dbReference type="KEGG" id="xcn:J169_02287"/>
<dbReference type="RefSeq" id="WP_015463186.1">
    <property type="nucleotide sequence ID" value="NZ_CAVLHM010000053.1"/>
</dbReference>
<sequence>MTAEAPTSARKTAPNVRLVEPLKSEASAKAKSLGISLNALVSMAVRQYLDGQSGDPGRDPLVAALLAEVDKELAKAPAPQNRAPRLVPGGTIGSGRGARPIRKPRKGVYICSPRQGSRLEIFLTCSARFVPGGILGASFHVEYLRAWSYSERLWNSKGGGPALQRHTIRYGTDV</sequence>
<organism evidence="2 4">
    <name type="scientific">Xanthomonas citri pv. citri</name>
    <dbReference type="NCBI Taxonomy" id="611301"/>
    <lineage>
        <taxon>Bacteria</taxon>
        <taxon>Pseudomonadati</taxon>
        <taxon>Pseudomonadota</taxon>
        <taxon>Gammaproteobacteria</taxon>
        <taxon>Lysobacterales</taxon>
        <taxon>Lysobacteraceae</taxon>
        <taxon>Xanthomonas</taxon>
    </lineage>
</organism>
<evidence type="ECO:0000313" key="4">
    <source>
        <dbReference type="Proteomes" id="UP000052230"/>
    </source>
</evidence>
<dbReference type="Proteomes" id="UP000052230">
    <property type="component" value="Unassembled WGS sequence"/>
</dbReference>
<name>A0A0U5BTC9_XANCI</name>
<dbReference type="KEGG" id="xcm:J164_02277"/>
<keyword evidence="4" id="KW-1185">Reference proteome</keyword>
<evidence type="ECO:0000313" key="3">
    <source>
        <dbReference type="EMBL" id="MBD4338769.1"/>
    </source>
</evidence>
<dbReference type="KEGG" id="xcu:J159_02278"/>
<dbReference type="Proteomes" id="UP000653002">
    <property type="component" value="Unassembled WGS sequence"/>
</dbReference>
<reference evidence="2 4" key="1">
    <citation type="submission" date="2014-09" db="EMBL/GenBank/DDBJ databases">
        <authorList>
            <person name="Regsiter A."/>
        </authorList>
    </citation>
    <scope>NUCLEOTIDE SEQUENCE [LARGE SCALE GENOMIC DNA]</scope>
</reference>
<dbReference type="EMBL" id="CCXZ01000135">
    <property type="protein sequence ID" value="CEG16481.1"/>
    <property type="molecule type" value="Genomic_DNA"/>
</dbReference>
<dbReference type="KEGG" id="xcw:J162_02279"/>
<feature type="region of interest" description="Disordered" evidence="1">
    <location>
        <begin position="77"/>
        <end position="98"/>
    </location>
</feature>
<dbReference type="KEGG" id="xcf:J172_02281"/>
<comment type="caution">
    <text evidence="2">The sequence shown here is derived from an EMBL/GenBank/DDBJ whole genome shotgun (WGS) entry which is preliminary data.</text>
</comment>
<evidence type="ECO:0000313" key="2">
    <source>
        <dbReference type="EMBL" id="CEG16481.1"/>
    </source>
</evidence>
<accession>A0A0U5BTC9</accession>
<dbReference type="PATRIC" id="fig|434928.28.peg.2334"/>
<reference evidence="3" key="2">
    <citation type="submission" date="2020-01" db="EMBL/GenBank/DDBJ databases">
        <authorList>
            <person name="Richard D."/>
        </authorList>
    </citation>
    <scope>NUCLEOTIDE SEQUENCE</scope>
    <source>
        <strain evidence="3">JP541</strain>
    </source>
</reference>
<protein>
    <submittedName>
        <fullName evidence="2">Uncharacterized protein</fullName>
    </submittedName>
</protein>
<proteinExistence type="predicted"/>